<comment type="caution">
    <text evidence="2">The sequence shown here is derived from an EMBL/GenBank/DDBJ whole genome shotgun (WGS) entry which is preliminary data.</text>
</comment>
<feature type="transmembrane region" description="Helical" evidence="1">
    <location>
        <begin position="196"/>
        <end position="223"/>
    </location>
</feature>
<sequence>MTRTAAATRPVRRPSAVRALTALLALTAAATVVVELLNWRYAPEQGFPLAVRTGWALLRSLGFLILIWHVRRGRAGSRPLGLILALTTVFAVGRLIVPRNGVPPLPGVLGFAVLTALCAAVVLLLYRSPAVGGYLTRHPGRLVIDRQGISWREGAPQRPQVAGWLLTTRVAAFTYSPLMLVPCLVAVGAIVDGRLIAVPLVVLWFVAGIAVSYAVMLSTFFLLRGRRWARGLLVAVTLAALTVDLPLCWLLLGADGLIRDGAPLVAAAAVALYGLRRADRPAAGAVPADPVTAR</sequence>
<evidence type="ECO:0000313" key="3">
    <source>
        <dbReference type="Proteomes" id="UP000823521"/>
    </source>
</evidence>
<proteinExistence type="predicted"/>
<reference evidence="2 3" key="1">
    <citation type="submission" date="2019-12" db="EMBL/GenBank/DDBJ databases">
        <title>Whole genome sequencing of endophytic Actinobacterium Micromonospora sp. MPMI6T.</title>
        <authorList>
            <person name="Evv R."/>
            <person name="Podile A.R."/>
        </authorList>
    </citation>
    <scope>NUCLEOTIDE SEQUENCE [LARGE SCALE GENOMIC DNA]</scope>
    <source>
        <strain evidence="2 3">MPMI6</strain>
    </source>
</reference>
<evidence type="ECO:0000313" key="2">
    <source>
        <dbReference type="EMBL" id="MBO4206489.1"/>
    </source>
</evidence>
<feature type="transmembrane region" description="Helical" evidence="1">
    <location>
        <begin position="170"/>
        <end position="190"/>
    </location>
</feature>
<feature type="transmembrane region" description="Helical" evidence="1">
    <location>
        <begin position="109"/>
        <end position="126"/>
    </location>
</feature>
<evidence type="ECO:0008006" key="4">
    <source>
        <dbReference type="Google" id="ProtNLM"/>
    </source>
</evidence>
<protein>
    <recommendedName>
        <fullName evidence="4">Integral membrane protein</fullName>
    </recommendedName>
</protein>
<keyword evidence="1" id="KW-1133">Transmembrane helix</keyword>
<accession>A0ABS3VPM4</accession>
<evidence type="ECO:0000256" key="1">
    <source>
        <dbReference type="SAM" id="Phobius"/>
    </source>
</evidence>
<feature type="transmembrane region" description="Helical" evidence="1">
    <location>
        <begin position="46"/>
        <end position="68"/>
    </location>
</feature>
<feature type="transmembrane region" description="Helical" evidence="1">
    <location>
        <begin position="232"/>
        <end position="252"/>
    </location>
</feature>
<dbReference type="RefSeq" id="WP_208813392.1">
    <property type="nucleotide sequence ID" value="NZ_WVUH01000070.1"/>
</dbReference>
<dbReference type="EMBL" id="WVUH01000070">
    <property type="protein sequence ID" value="MBO4206489.1"/>
    <property type="molecule type" value="Genomic_DNA"/>
</dbReference>
<feature type="transmembrane region" description="Helical" evidence="1">
    <location>
        <begin position="80"/>
        <end position="97"/>
    </location>
</feature>
<organism evidence="2 3">
    <name type="scientific">Micromonospora echinofusca</name>
    <dbReference type="NCBI Taxonomy" id="47858"/>
    <lineage>
        <taxon>Bacteria</taxon>
        <taxon>Bacillati</taxon>
        <taxon>Actinomycetota</taxon>
        <taxon>Actinomycetes</taxon>
        <taxon>Micromonosporales</taxon>
        <taxon>Micromonosporaceae</taxon>
        <taxon>Micromonospora</taxon>
    </lineage>
</organism>
<keyword evidence="1" id="KW-0472">Membrane</keyword>
<name>A0ABS3VPM4_MICEH</name>
<keyword evidence="1" id="KW-0812">Transmembrane</keyword>
<dbReference type="Proteomes" id="UP000823521">
    <property type="component" value="Unassembled WGS sequence"/>
</dbReference>
<gene>
    <name evidence="2" type="ORF">GSF22_10815</name>
</gene>
<keyword evidence="3" id="KW-1185">Reference proteome</keyword>